<organism evidence="1 2">
    <name type="scientific">Bacillus wiedmannii</name>
    <dbReference type="NCBI Taxonomy" id="1890302"/>
    <lineage>
        <taxon>Bacteria</taxon>
        <taxon>Bacillati</taxon>
        <taxon>Bacillota</taxon>
        <taxon>Bacilli</taxon>
        <taxon>Bacillales</taxon>
        <taxon>Bacillaceae</taxon>
        <taxon>Bacillus</taxon>
        <taxon>Bacillus cereus group</taxon>
    </lineage>
</organism>
<protein>
    <submittedName>
        <fullName evidence="1">2-hydroxy-3-keto-5-methylthiopentenyl-1-phosphate phosphatase</fullName>
    </submittedName>
</protein>
<accession>A0A4V6X6X0</accession>
<sequence>MSIQVFCDFDGTITNNDNIMSIMEKFAPPEAEEVKNRILSQELSIQEGISQLFQLIPTSLHDDMIQFLIKTAEIRSGFPR</sequence>
<dbReference type="Proteomes" id="UP000305222">
    <property type="component" value="Unassembled WGS sequence"/>
</dbReference>
<name>A0A4V6X6X0_9BACI</name>
<dbReference type="Gene3D" id="3.90.1470.20">
    <property type="match status" value="1"/>
</dbReference>
<reference evidence="1 2" key="1">
    <citation type="journal article" date="2019" name="Environ. Microbiol.">
        <title>An active ?-lactamase is a part of an orchestrated cell wall stress resistance network of Bacillus subtilis and related rhizosphere species.</title>
        <authorList>
            <person name="Bucher T."/>
            <person name="Keren-Paz A."/>
            <person name="Hausser J."/>
            <person name="Olender T."/>
            <person name="Cytryn E."/>
            <person name="Kolodkin-Gal I."/>
        </authorList>
    </citation>
    <scope>NUCLEOTIDE SEQUENCE [LARGE SCALE GENOMIC DNA]</scope>
    <source>
        <strain evidence="1 2">I5</strain>
    </source>
</reference>
<dbReference type="EMBL" id="SZON01001117">
    <property type="protein sequence ID" value="TKI92483.1"/>
    <property type="molecule type" value="Genomic_DNA"/>
</dbReference>
<evidence type="ECO:0000313" key="2">
    <source>
        <dbReference type="Proteomes" id="UP000305222"/>
    </source>
</evidence>
<dbReference type="InterPro" id="IPR036412">
    <property type="entry name" value="HAD-like_sf"/>
</dbReference>
<feature type="non-terminal residue" evidence="1">
    <location>
        <position position="80"/>
    </location>
</feature>
<dbReference type="SUPFAM" id="SSF56784">
    <property type="entry name" value="HAD-like"/>
    <property type="match status" value="1"/>
</dbReference>
<proteinExistence type="predicted"/>
<dbReference type="AlphaFoldDB" id="A0A4V6X6X0"/>
<evidence type="ECO:0000313" key="1">
    <source>
        <dbReference type="EMBL" id="TKI92483.1"/>
    </source>
</evidence>
<comment type="caution">
    <text evidence="1">The sequence shown here is derived from an EMBL/GenBank/DDBJ whole genome shotgun (WGS) entry which is preliminary data.</text>
</comment>
<gene>
    <name evidence="1" type="primary">mtnX</name>
    <name evidence="1" type="ORF">FC699_19900</name>
</gene>